<accession>R1ECL3</accession>
<dbReference type="Proteomes" id="UP000013521">
    <property type="component" value="Unassembled WGS sequence"/>
</dbReference>
<dbReference type="InterPro" id="IPR021833">
    <property type="entry name" value="DUF3425"/>
</dbReference>
<gene>
    <name evidence="1" type="ORF">UCRNP2_7808</name>
</gene>
<dbReference type="HOGENOM" id="CLU_2654252_0_0_1"/>
<dbReference type="PANTHER" id="PTHR37012">
    <property type="entry name" value="B-ZIP TRANSCRIPTION FACTOR (EUROFUNG)-RELATED"/>
    <property type="match status" value="1"/>
</dbReference>
<dbReference type="EMBL" id="KB916583">
    <property type="protein sequence ID" value="EOD45478.1"/>
    <property type="molecule type" value="Genomic_DNA"/>
</dbReference>
<proteinExistence type="predicted"/>
<reference evidence="2" key="1">
    <citation type="journal article" date="2013" name="Genome Announc.">
        <title>Draft genome sequence of Neofusicoccum parvum isolate UCR-NP2, a fungal vascular pathogen associated with grapevine cankers.</title>
        <authorList>
            <person name="Blanco-Ulate B."/>
            <person name="Rolshausen P."/>
            <person name="Cantu D."/>
        </authorList>
    </citation>
    <scope>NUCLEOTIDE SEQUENCE [LARGE SCALE GENOMIC DNA]</scope>
    <source>
        <strain evidence="2">UCR-NP2</strain>
    </source>
</reference>
<evidence type="ECO:0000313" key="2">
    <source>
        <dbReference type="Proteomes" id="UP000013521"/>
    </source>
</evidence>
<evidence type="ECO:0000313" key="1">
    <source>
        <dbReference type="EMBL" id="EOD45478.1"/>
    </source>
</evidence>
<dbReference type="KEGG" id="npa:UCRNP2_7808"/>
<sequence length="76" mass="8776">MLIDSPDKYPFAVFSDVYSQSVTVNWPYNSTDALSQDESALDTIFEKHIRRLSNWTVSPTFHSFYPELAAAMWSHD</sequence>
<dbReference type="OrthoDB" id="2985014at2759"/>
<protein>
    <submittedName>
        <fullName evidence="1">Putative bzip transcription protein</fullName>
    </submittedName>
</protein>
<dbReference type="PANTHER" id="PTHR37012:SF2">
    <property type="entry name" value="BZIP DOMAIN-CONTAINING PROTEIN-RELATED"/>
    <property type="match status" value="1"/>
</dbReference>
<name>R1ECL3_BOTPV</name>
<organism evidence="1 2">
    <name type="scientific">Botryosphaeria parva (strain UCR-NP2)</name>
    <name type="common">Grapevine canker fungus</name>
    <name type="synonym">Neofusicoccum parvum</name>
    <dbReference type="NCBI Taxonomy" id="1287680"/>
    <lineage>
        <taxon>Eukaryota</taxon>
        <taxon>Fungi</taxon>
        <taxon>Dikarya</taxon>
        <taxon>Ascomycota</taxon>
        <taxon>Pezizomycotina</taxon>
        <taxon>Dothideomycetes</taxon>
        <taxon>Dothideomycetes incertae sedis</taxon>
        <taxon>Botryosphaeriales</taxon>
        <taxon>Botryosphaeriaceae</taxon>
        <taxon>Neofusicoccum</taxon>
    </lineage>
</organism>
<dbReference type="Pfam" id="PF11905">
    <property type="entry name" value="DUF3425"/>
    <property type="match status" value="1"/>
</dbReference>
<dbReference type="AlphaFoldDB" id="R1ECL3"/>